<keyword evidence="5" id="KW-0762">Sugar transport</keyword>
<dbReference type="PANTHER" id="PTHR23522:SF10">
    <property type="entry name" value="3-PHENYLPROPIONIC ACID TRANSPORTER-RELATED"/>
    <property type="match status" value="1"/>
</dbReference>
<keyword evidence="11" id="KW-1185">Reference proteome</keyword>
<protein>
    <submittedName>
        <fullName evidence="10">Sucrose permease major facilitator superfamily</fullName>
    </submittedName>
</protein>
<evidence type="ECO:0000256" key="4">
    <source>
        <dbReference type="ARBA" id="ARBA00022519"/>
    </source>
</evidence>
<keyword evidence="7 9" id="KW-1133">Transmembrane helix</keyword>
<feature type="transmembrane region" description="Helical" evidence="9">
    <location>
        <begin position="256"/>
        <end position="278"/>
    </location>
</feature>
<feature type="transmembrane region" description="Helical" evidence="9">
    <location>
        <begin position="146"/>
        <end position="164"/>
    </location>
</feature>
<dbReference type="InterPro" id="IPR018457">
    <property type="entry name" value="LacY/RafB_perm_fam_CS"/>
</dbReference>
<dbReference type="GO" id="GO:0005886">
    <property type="term" value="C:plasma membrane"/>
    <property type="evidence" value="ECO:0007669"/>
    <property type="project" value="UniProtKB-SubCell"/>
</dbReference>
<keyword evidence="2" id="KW-0813">Transport</keyword>
<dbReference type="GO" id="GO:0030395">
    <property type="term" value="F:lactose binding"/>
    <property type="evidence" value="ECO:0007669"/>
    <property type="project" value="TreeGrafter"/>
</dbReference>
<keyword evidence="6 9" id="KW-0812">Transmembrane</keyword>
<evidence type="ECO:0000313" key="10">
    <source>
        <dbReference type="EMBL" id="GAL20542.1"/>
    </source>
</evidence>
<dbReference type="STRING" id="990268.JCM19235_3544"/>
<evidence type="ECO:0000313" key="11">
    <source>
        <dbReference type="Proteomes" id="UP000029228"/>
    </source>
</evidence>
<feature type="transmembrane region" description="Helical" evidence="9">
    <location>
        <begin position="103"/>
        <end position="125"/>
    </location>
</feature>
<organism evidence="10 11">
    <name type="scientific">Vibrio maritimus</name>
    <dbReference type="NCBI Taxonomy" id="990268"/>
    <lineage>
        <taxon>Bacteria</taxon>
        <taxon>Pseudomonadati</taxon>
        <taxon>Pseudomonadota</taxon>
        <taxon>Gammaproteobacteria</taxon>
        <taxon>Vibrionales</taxon>
        <taxon>Vibrionaceae</taxon>
        <taxon>Vibrio</taxon>
    </lineage>
</organism>
<evidence type="ECO:0000256" key="5">
    <source>
        <dbReference type="ARBA" id="ARBA00022597"/>
    </source>
</evidence>
<dbReference type="EMBL" id="BBMR01000006">
    <property type="protein sequence ID" value="GAL20542.1"/>
    <property type="molecule type" value="Genomic_DNA"/>
</dbReference>
<dbReference type="Proteomes" id="UP000029228">
    <property type="component" value="Unassembled WGS sequence"/>
</dbReference>
<feature type="transmembrane region" description="Helical" evidence="9">
    <location>
        <begin position="376"/>
        <end position="396"/>
    </location>
</feature>
<evidence type="ECO:0000256" key="6">
    <source>
        <dbReference type="ARBA" id="ARBA00022692"/>
    </source>
</evidence>
<reference evidence="10 11" key="1">
    <citation type="submission" date="2014-09" db="EMBL/GenBank/DDBJ databases">
        <title>Vibrio maritimus JCM 19235. (C45) whole genome shotgun sequence.</title>
        <authorList>
            <person name="Sawabe T."/>
            <person name="Meirelles P."/>
            <person name="Nakanishi M."/>
            <person name="Sayaka M."/>
            <person name="Hattori M."/>
            <person name="Ohkuma M."/>
        </authorList>
    </citation>
    <scope>NUCLEOTIDE SEQUENCE [LARGE SCALE GENOMIC DNA]</scope>
    <source>
        <strain evidence="11">JCM19235</strain>
    </source>
</reference>
<dbReference type="PROSITE" id="PS00897">
    <property type="entry name" value="LACY_2"/>
    <property type="match status" value="1"/>
</dbReference>
<feature type="transmembrane region" description="Helical" evidence="9">
    <location>
        <begin position="46"/>
        <end position="66"/>
    </location>
</feature>
<proteinExistence type="predicted"/>
<sequence>MNFGKNRNFILLSATLFFFFVTWSFWFSLFPIWLSQHLGLDGANTGIIYSLNAIGALCLQPLYGYIQDRLGLKKHLMWFIAALLVFVGPFIIFIYGPLLQANIFMGAAAGAVYLGAAFFAGVGAIETYVERVGRVSNYEFGKARMWGSLGWAFATFFAGTFININPNINFWLASLSAIIAAIMIMLVKFDDTSSQQDVETNPVKVTDLFALVKMPRFHAFALYIFGCACIYGVYDQQFAIYFSSQFPTVEEGNRMFGYLNSLQVFLEAGGMFLAPFFVNRVGAKNSLVIAGFIMATRIIGSGLVDGPIGISAMKLLHAVELPILLIAVFKYFSKNFDTRLASTLYLFGFQFVIQVFTSILSPLVGLSYDVMGFQQTYLILGCVVAVFATVSIFTLVSDKVPSVNDDENTQSKSGDQSLATA</sequence>
<feature type="transmembrane region" description="Helical" evidence="9">
    <location>
        <begin position="170"/>
        <end position="187"/>
    </location>
</feature>
<feature type="transmembrane region" description="Helical" evidence="9">
    <location>
        <begin position="344"/>
        <end position="364"/>
    </location>
</feature>
<dbReference type="CDD" id="cd06172">
    <property type="entry name" value="MFS_LacY"/>
    <property type="match status" value="1"/>
</dbReference>
<evidence type="ECO:0000256" key="1">
    <source>
        <dbReference type="ARBA" id="ARBA00004429"/>
    </source>
</evidence>
<feature type="transmembrane region" description="Helical" evidence="9">
    <location>
        <begin position="9"/>
        <end position="34"/>
    </location>
</feature>
<reference evidence="10 11" key="2">
    <citation type="submission" date="2014-09" db="EMBL/GenBank/DDBJ databases">
        <authorList>
            <consortium name="NBRP consortium"/>
            <person name="Sawabe T."/>
            <person name="Meirelles P."/>
            <person name="Nakanishi M."/>
            <person name="Sayaka M."/>
            <person name="Hattori M."/>
            <person name="Ohkuma M."/>
        </authorList>
    </citation>
    <scope>NUCLEOTIDE SEQUENCE [LARGE SCALE GENOMIC DNA]</scope>
    <source>
        <strain evidence="11">JCM19235</strain>
    </source>
</reference>
<feature type="transmembrane region" description="Helical" evidence="9">
    <location>
        <begin position="315"/>
        <end position="332"/>
    </location>
</feature>
<gene>
    <name evidence="10" type="ORF">JCM19235_3544</name>
</gene>
<dbReference type="InterPro" id="IPR000576">
    <property type="entry name" value="LacY/RafB_perm_fam"/>
</dbReference>
<dbReference type="NCBIfam" id="NF007077">
    <property type="entry name" value="PRK09528.1"/>
    <property type="match status" value="1"/>
</dbReference>
<dbReference type="InterPro" id="IPR036259">
    <property type="entry name" value="MFS_trans_sf"/>
</dbReference>
<name>A0A090SME7_9VIBR</name>
<dbReference type="Pfam" id="PF01306">
    <property type="entry name" value="LacY_symp"/>
    <property type="match status" value="1"/>
</dbReference>
<dbReference type="AlphaFoldDB" id="A0A090SME7"/>
<evidence type="ECO:0000256" key="2">
    <source>
        <dbReference type="ARBA" id="ARBA00022448"/>
    </source>
</evidence>
<dbReference type="GO" id="GO:0015528">
    <property type="term" value="F:lactose:proton symporter activity"/>
    <property type="evidence" value="ECO:0007669"/>
    <property type="project" value="TreeGrafter"/>
</dbReference>
<evidence type="ECO:0000256" key="9">
    <source>
        <dbReference type="SAM" id="Phobius"/>
    </source>
</evidence>
<evidence type="ECO:0000256" key="7">
    <source>
        <dbReference type="ARBA" id="ARBA00022989"/>
    </source>
</evidence>
<feature type="transmembrane region" description="Helical" evidence="9">
    <location>
        <begin position="217"/>
        <end position="234"/>
    </location>
</feature>
<dbReference type="SUPFAM" id="SSF103473">
    <property type="entry name" value="MFS general substrate transporter"/>
    <property type="match status" value="1"/>
</dbReference>
<comment type="caution">
    <text evidence="10">The sequence shown here is derived from an EMBL/GenBank/DDBJ whole genome shotgun (WGS) entry which is preliminary data.</text>
</comment>
<accession>A0A090SME7</accession>
<keyword evidence="3" id="KW-1003">Cell membrane</keyword>
<dbReference type="OrthoDB" id="7065110at2"/>
<dbReference type="Gene3D" id="1.20.1250.20">
    <property type="entry name" value="MFS general substrate transporter like domains"/>
    <property type="match status" value="2"/>
</dbReference>
<dbReference type="NCBIfam" id="TIGR00882">
    <property type="entry name" value="2A0105"/>
    <property type="match status" value="1"/>
</dbReference>
<dbReference type="PANTHER" id="PTHR23522">
    <property type="entry name" value="BLL5896 PROTEIN"/>
    <property type="match status" value="1"/>
</dbReference>
<keyword evidence="8 9" id="KW-0472">Membrane</keyword>
<evidence type="ECO:0000256" key="3">
    <source>
        <dbReference type="ARBA" id="ARBA00022475"/>
    </source>
</evidence>
<dbReference type="PRINTS" id="PR00174">
    <property type="entry name" value="LACYSMPORT"/>
</dbReference>
<feature type="transmembrane region" description="Helical" evidence="9">
    <location>
        <begin position="285"/>
        <end position="303"/>
    </location>
</feature>
<evidence type="ECO:0000256" key="8">
    <source>
        <dbReference type="ARBA" id="ARBA00023136"/>
    </source>
</evidence>
<keyword evidence="4" id="KW-0997">Cell inner membrane</keyword>
<comment type="subcellular location">
    <subcellularLocation>
        <location evidence="1">Cell inner membrane</location>
        <topology evidence="1">Multi-pass membrane protein</topology>
    </subcellularLocation>
</comment>
<feature type="transmembrane region" description="Helical" evidence="9">
    <location>
        <begin position="78"/>
        <end position="97"/>
    </location>
</feature>